<evidence type="ECO:0000313" key="3">
    <source>
        <dbReference type="Proteomes" id="UP000324222"/>
    </source>
</evidence>
<proteinExistence type="predicted"/>
<accession>A0A5B7CIE2</accession>
<dbReference type="AlphaFoldDB" id="A0A5B7CIE2"/>
<reference evidence="2 3" key="1">
    <citation type="submission" date="2019-05" db="EMBL/GenBank/DDBJ databases">
        <title>Another draft genome of Portunus trituberculatus and its Hox gene families provides insights of decapod evolution.</title>
        <authorList>
            <person name="Jeong J.-H."/>
            <person name="Song I."/>
            <person name="Kim S."/>
            <person name="Choi T."/>
            <person name="Kim D."/>
            <person name="Ryu S."/>
            <person name="Kim W."/>
        </authorList>
    </citation>
    <scope>NUCLEOTIDE SEQUENCE [LARGE SCALE GENOMIC DNA]</scope>
    <source>
        <tissue evidence="2">Muscle</tissue>
    </source>
</reference>
<organism evidence="2 3">
    <name type="scientific">Portunus trituberculatus</name>
    <name type="common">Swimming crab</name>
    <name type="synonym">Neptunus trituberculatus</name>
    <dbReference type="NCBI Taxonomy" id="210409"/>
    <lineage>
        <taxon>Eukaryota</taxon>
        <taxon>Metazoa</taxon>
        <taxon>Ecdysozoa</taxon>
        <taxon>Arthropoda</taxon>
        <taxon>Crustacea</taxon>
        <taxon>Multicrustacea</taxon>
        <taxon>Malacostraca</taxon>
        <taxon>Eumalacostraca</taxon>
        <taxon>Eucarida</taxon>
        <taxon>Decapoda</taxon>
        <taxon>Pleocyemata</taxon>
        <taxon>Brachyura</taxon>
        <taxon>Eubrachyura</taxon>
        <taxon>Portunoidea</taxon>
        <taxon>Portunidae</taxon>
        <taxon>Portuninae</taxon>
        <taxon>Portunus</taxon>
    </lineage>
</organism>
<sequence>MKCTGASLWTAEGAGRPGVGRRPPADMQEGPARRGGGHLTPLHLWLEQPRNGASLELKLSGTNYTDINKSLPSPAVCEGRRESYRLVGVASTLK</sequence>
<comment type="caution">
    <text evidence="2">The sequence shown here is derived from an EMBL/GenBank/DDBJ whole genome shotgun (WGS) entry which is preliminary data.</text>
</comment>
<gene>
    <name evidence="2" type="ORF">E2C01_002064</name>
</gene>
<keyword evidence="3" id="KW-1185">Reference proteome</keyword>
<protein>
    <submittedName>
        <fullName evidence="2">Uncharacterized protein</fullName>
    </submittedName>
</protein>
<name>A0A5B7CIE2_PORTR</name>
<dbReference type="EMBL" id="VSRR010000070">
    <property type="protein sequence ID" value="MPC09452.1"/>
    <property type="molecule type" value="Genomic_DNA"/>
</dbReference>
<evidence type="ECO:0000256" key="1">
    <source>
        <dbReference type="SAM" id="MobiDB-lite"/>
    </source>
</evidence>
<dbReference type="Proteomes" id="UP000324222">
    <property type="component" value="Unassembled WGS sequence"/>
</dbReference>
<evidence type="ECO:0000313" key="2">
    <source>
        <dbReference type="EMBL" id="MPC09452.1"/>
    </source>
</evidence>
<feature type="region of interest" description="Disordered" evidence="1">
    <location>
        <begin position="1"/>
        <end position="39"/>
    </location>
</feature>